<keyword evidence="2" id="KW-0472">Membrane</keyword>
<sequence length="234" mass="25570">MHELPEPQQQQRHEPQDPPATSAGQSQGYPVHQQSQPYQQQEQQQLRQATQQTPDAAATYPPYPPYLPYPQPTPGPGQEAQQLPQYAAAGYPPPPPAGPGAYPAIPPAGLSSCPTSAGGPQPYTPQQQQQQQQQQPPALGIPMLGQSAAYVYQHPVWGPDEQTRDSRFAFVAWLIFVLGFFMPIFWLVSVLLPCCVPGRHVRWAATASFLASLAYLIVGVVMGIVGHSMRGRMN</sequence>
<feature type="compositionally biased region" description="Low complexity" evidence="1">
    <location>
        <begin position="80"/>
        <end position="90"/>
    </location>
</feature>
<gene>
    <name evidence="3" type="ORF">Vafri_17273</name>
</gene>
<feature type="transmembrane region" description="Helical" evidence="2">
    <location>
        <begin position="203"/>
        <end position="225"/>
    </location>
</feature>
<feature type="compositionally biased region" description="Basic and acidic residues" evidence="1">
    <location>
        <begin position="1"/>
        <end position="16"/>
    </location>
</feature>
<evidence type="ECO:0000313" key="4">
    <source>
        <dbReference type="Proteomes" id="UP000747399"/>
    </source>
</evidence>
<dbReference type="AlphaFoldDB" id="A0A8J4BJY6"/>
<protein>
    <submittedName>
        <fullName evidence="3">Uncharacterized protein</fullName>
    </submittedName>
</protein>
<proteinExistence type="predicted"/>
<feature type="compositionally biased region" description="Pro residues" evidence="1">
    <location>
        <begin position="61"/>
        <end position="75"/>
    </location>
</feature>
<feature type="compositionally biased region" description="Low complexity" evidence="1">
    <location>
        <begin position="120"/>
        <end position="136"/>
    </location>
</feature>
<dbReference type="EMBL" id="BNCO01000055">
    <property type="protein sequence ID" value="GIL63159.1"/>
    <property type="molecule type" value="Genomic_DNA"/>
</dbReference>
<feature type="region of interest" description="Disordered" evidence="1">
    <location>
        <begin position="1"/>
        <end position="136"/>
    </location>
</feature>
<evidence type="ECO:0000256" key="1">
    <source>
        <dbReference type="SAM" id="MobiDB-lite"/>
    </source>
</evidence>
<evidence type="ECO:0000313" key="3">
    <source>
        <dbReference type="EMBL" id="GIL63159.1"/>
    </source>
</evidence>
<name>A0A8J4BJY6_9CHLO</name>
<organism evidence="3 4">
    <name type="scientific">Volvox africanus</name>
    <dbReference type="NCBI Taxonomy" id="51714"/>
    <lineage>
        <taxon>Eukaryota</taxon>
        <taxon>Viridiplantae</taxon>
        <taxon>Chlorophyta</taxon>
        <taxon>core chlorophytes</taxon>
        <taxon>Chlorophyceae</taxon>
        <taxon>CS clade</taxon>
        <taxon>Chlamydomonadales</taxon>
        <taxon>Volvocaceae</taxon>
        <taxon>Volvox</taxon>
    </lineage>
</organism>
<evidence type="ECO:0000256" key="2">
    <source>
        <dbReference type="SAM" id="Phobius"/>
    </source>
</evidence>
<keyword evidence="4" id="KW-1185">Reference proteome</keyword>
<accession>A0A8J4BJY6</accession>
<feature type="transmembrane region" description="Helical" evidence="2">
    <location>
        <begin position="168"/>
        <end position="191"/>
    </location>
</feature>
<feature type="compositionally biased region" description="Low complexity" evidence="1">
    <location>
        <begin position="33"/>
        <end position="60"/>
    </location>
</feature>
<keyword evidence="2" id="KW-0812">Transmembrane</keyword>
<keyword evidence="2" id="KW-1133">Transmembrane helix</keyword>
<reference evidence="3" key="1">
    <citation type="journal article" date="2021" name="Proc. Natl. Acad. Sci. U.S.A.">
        <title>Three genomes in the algal genus Volvox reveal the fate of a haploid sex-determining region after a transition to homothallism.</title>
        <authorList>
            <person name="Yamamoto K."/>
            <person name="Hamaji T."/>
            <person name="Kawai-Toyooka H."/>
            <person name="Matsuzaki R."/>
            <person name="Takahashi F."/>
            <person name="Nishimura Y."/>
            <person name="Kawachi M."/>
            <person name="Noguchi H."/>
            <person name="Minakuchi Y."/>
            <person name="Umen J.G."/>
            <person name="Toyoda A."/>
            <person name="Nozaki H."/>
        </authorList>
    </citation>
    <scope>NUCLEOTIDE SEQUENCE</scope>
    <source>
        <strain evidence="3">NIES-3780</strain>
    </source>
</reference>
<comment type="caution">
    <text evidence="3">The sequence shown here is derived from an EMBL/GenBank/DDBJ whole genome shotgun (WGS) entry which is preliminary data.</text>
</comment>
<dbReference type="Proteomes" id="UP000747399">
    <property type="component" value="Unassembled WGS sequence"/>
</dbReference>